<comment type="pathway">
    <text evidence="2 11">Cofactor biosynthesis; thiamine diphosphate biosynthesis.</text>
</comment>
<feature type="domain" description="SsuA/THI5-like" evidence="12">
    <location>
        <begin position="17"/>
        <end position="231"/>
    </location>
</feature>
<dbReference type="Gene3D" id="3.40.190.10">
    <property type="entry name" value="Periplasmic binding protein-like II"/>
    <property type="match status" value="2"/>
</dbReference>
<dbReference type="GO" id="GO:0016740">
    <property type="term" value="F:transferase activity"/>
    <property type="evidence" value="ECO:0007669"/>
    <property type="project" value="UniProtKB-KW"/>
</dbReference>
<dbReference type="EMBL" id="JAVRQU010000011">
    <property type="protein sequence ID" value="KAK5697250.1"/>
    <property type="molecule type" value="Genomic_DNA"/>
</dbReference>
<gene>
    <name evidence="13" type="ORF">LTR97_007386</name>
</gene>
<comment type="similarity">
    <text evidence="3 11">Belongs to the NMT1/THI5 family.</text>
</comment>
<keyword evidence="7 11" id="KW-0663">Pyridoxal phosphate</keyword>
<evidence type="ECO:0000256" key="11">
    <source>
        <dbReference type="RuleBase" id="RU367015"/>
    </source>
</evidence>
<evidence type="ECO:0000256" key="8">
    <source>
        <dbReference type="ARBA" id="ARBA00022977"/>
    </source>
</evidence>
<accession>A0AAN7WEG6</accession>
<evidence type="ECO:0000256" key="5">
    <source>
        <dbReference type="ARBA" id="ARBA00022679"/>
    </source>
</evidence>
<keyword evidence="8 11" id="KW-0784">Thiamine biosynthesis</keyword>
<dbReference type="InterPro" id="IPR027939">
    <property type="entry name" value="NMT1/THI5"/>
</dbReference>
<dbReference type="Pfam" id="PF09084">
    <property type="entry name" value="NMT1"/>
    <property type="match status" value="1"/>
</dbReference>
<dbReference type="Proteomes" id="UP001310594">
    <property type="component" value="Unassembled WGS sequence"/>
</dbReference>
<sequence length="302" mass="33365">MATSKTTIKVALDWTPNTIHSGLFVAKAIGAYEKHGLEVELVSPGPDYNKTPAKRLQEGEVDLAICPSESCIAYQQTGSMQLCAIYAILQRDASAIVSTQFSKIGELGNGKKYGSYNARYEDEVVKAMVKKDGGDPNGVKLERQQGKLSLFQSLRDGQVDYTWVFMPWEGVEAELDGVKLHAFRTEDYGVPYGYSPVIAYNASSSTLSNEVLASFVAATQEGYQQAMDDVDDAVRTLSKHCDPPRSEEFLRSSQQAINEHYSDGSTLGSMSGEKWKVWVDWLREQGLLNGASIEAEQLFKKF</sequence>
<dbReference type="PANTHER" id="PTHR31528">
    <property type="entry name" value="4-AMINO-5-HYDROXYMETHYL-2-METHYLPYRIMIDINE PHOSPHATE SYNTHASE THI11-RELATED"/>
    <property type="match status" value="1"/>
</dbReference>
<evidence type="ECO:0000256" key="4">
    <source>
        <dbReference type="ARBA" id="ARBA00011738"/>
    </source>
</evidence>
<evidence type="ECO:0000256" key="2">
    <source>
        <dbReference type="ARBA" id="ARBA00004948"/>
    </source>
</evidence>
<keyword evidence="9 11" id="KW-0408">Iron</keyword>
<evidence type="ECO:0000259" key="12">
    <source>
        <dbReference type="Pfam" id="PF09084"/>
    </source>
</evidence>
<evidence type="ECO:0000256" key="10">
    <source>
        <dbReference type="ARBA" id="ARBA00048179"/>
    </source>
</evidence>
<evidence type="ECO:0000256" key="9">
    <source>
        <dbReference type="ARBA" id="ARBA00023004"/>
    </source>
</evidence>
<keyword evidence="6" id="KW-0479">Metal-binding</keyword>
<comment type="cofactor">
    <cofactor evidence="11">
        <name>Fe cation</name>
        <dbReference type="ChEBI" id="CHEBI:24875"/>
    </cofactor>
</comment>
<evidence type="ECO:0000256" key="7">
    <source>
        <dbReference type="ARBA" id="ARBA00022898"/>
    </source>
</evidence>
<comment type="caution">
    <text evidence="13">The sequence shown here is derived from an EMBL/GenBank/DDBJ whole genome shotgun (WGS) entry which is preliminary data.</text>
</comment>
<evidence type="ECO:0000313" key="13">
    <source>
        <dbReference type="EMBL" id="KAK5697250.1"/>
    </source>
</evidence>
<protein>
    <recommendedName>
        <fullName evidence="11">4-amino-5-hydroxymethyl-2-methylpyrimidine phosphate synthase</fullName>
        <shortName evidence="11">HMP-P synthase</shortName>
        <shortName evidence="11">Hydroxymethylpyrimidine phosphate synthase</shortName>
    </recommendedName>
</protein>
<evidence type="ECO:0000313" key="14">
    <source>
        <dbReference type="Proteomes" id="UP001310594"/>
    </source>
</evidence>
<keyword evidence="5" id="KW-0808">Transferase</keyword>
<reference evidence="13" key="1">
    <citation type="submission" date="2023-08" db="EMBL/GenBank/DDBJ databases">
        <title>Black Yeasts Isolated from many extreme environments.</title>
        <authorList>
            <person name="Coleine C."/>
            <person name="Stajich J.E."/>
            <person name="Selbmann L."/>
        </authorList>
    </citation>
    <scope>NUCLEOTIDE SEQUENCE</scope>
    <source>
        <strain evidence="13">CCFEE 5810</strain>
    </source>
</reference>
<dbReference type="GO" id="GO:0009229">
    <property type="term" value="P:thiamine diphosphate biosynthetic process"/>
    <property type="evidence" value="ECO:0007669"/>
    <property type="project" value="UniProtKB-UniRule"/>
</dbReference>
<dbReference type="AlphaFoldDB" id="A0AAN7WEG6"/>
<dbReference type="PANTHER" id="PTHR31528:SF1">
    <property type="entry name" value="4-AMINO-5-HYDROXYMETHYL-2-METHYLPYRIMIDINE PHOSPHATE SYNTHASE THI11-RELATED"/>
    <property type="match status" value="1"/>
</dbReference>
<comment type="subunit">
    <text evidence="4 11">Homodimer.</text>
</comment>
<dbReference type="SUPFAM" id="SSF53850">
    <property type="entry name" value="Periplasmic binding protein-like II"/>
    <property type="match status" value="1"/>
</dbReference>
<evidence type="ECO:0000256" key="1">
    <source>
        <dbReference type="ARBA" id="ARBA00003469"/>
    </source>
</evidence>
<dbReference type="GO" id="GO:0046872">
    <property type="term" value="F:metal ion binding"/>
    <property type="evidence" value="ECO:0007669"/>
    <property type="project" value="UniProtKB-KW"/>
</dbReference>
<evidence type="ECO:0000256" key="3">
    <source>
        <dbReference type="ARBA" id="ARBA00009406"/>
    </source>
</evidence>
<dbReference type="InterPro" id="IPR015168">
    <property type="entry name" value="SsuA/THI5"/>
</dbReference>
<comment type="catalytic activity">
    <reaction evidence="10">
        <text>N(6)-(pyridoxal phosphate)-L-lysyl-[4-amino-5-hydroxymethyl-2-methylpyrimidine phosphate synthase] + L-histidyl-[4-amino-5-hydroxymethyl-2-methylpyrimidine phosphate synthase] + 2 Fe(3+) + 4 H2O = L-lysyl-[4-amino-5-hydroxymethyl-2-methylpyrimidine phosphate synthase] + (2S)-2-amino-5-hydroxy-4-oxopentanoyl-[4-amino-5-hydroxymethyl-2-methylpyrimidine phosphate synthase] + 4-amino-2-methyl-5-(phosphooxymethyl)pyrimidine + 3-oxopropanoate + 2 Fe(2+) + 2 H(+)</text>
        <dbReference type="Rhea" id="RHEA:65756"/>
        <dbReference type="Rhea" id="RHEA-COMP:16892"/>
        <dbReference type="Rhea" id="RHEA-COMP:16893"/>
        <dbReference type="Rhea" id="RHEA-COMP:16894"/>
        <dbReference type="Rhea" id="RHEA-COMP:16895"/>
        <dbReference type="ChEBI" id="CHEBI:15377"/>
        <dbReference type="ChEBI" id="CHEBI:15378"/>
        <dbReference type="ChEBI" id="CHEBI:29033"/>
        <dbReference type="ChEBI" id="CHEBI:29034"/>
        <dbReference type="ChEBI" id="CHEBI:29969"/>
        <dbReference type="ChEBI" id="CHEBI:29979"/>
        <dbReference type="ChEBI" id="CHEBI:33190"/>
        <dbReference type="ChEBI" id="CHEBI:58354"/>
        <dbReference type="ChEBI" id="CHEBI:143915"/>
        <dbReference type="ChEBI" id="CHEBI:157692"/>
    </reaction>
    <physiologicalReaction direction="left-to-right" evidence="10">
        <dbReference type="Rhea" id="RHEA:65757"/>
    </physiologicalReaction>
</comment>
<name>A0AAN7WEG6_9PEZI</name>
<comment type="function">
    <text evidence="1 11">Responsible for the formation of the pyrimidine heterocycle in the thiamine biosynthesis pathway. Catalyzes the formation of hydroxymethylpyrimidine phosphate (HMP-P) from histidine and pyridoxal phosphate (PLP). The protein uses PLP and the active site histidine to form HMP-P, generating an inactive enzyme. The enzyme can only undergo a single turnover, which suggests it is a suicide enzyme.</text>
</comment>
<evidence type="ECO:0000256" key="6">
    <source>
        <dbReference type="ARBA" id="ARBA00022723"/>
    </source>
</evidence>
<organism evidence="13 14">
    <name type="scientific">Elasticomyces elasticus</name>
    <dbReference type="NCBI Taxonomy" id="574655"/>
    <lineage>
        <taxon>Eukaryota</taxon>
        <taxon>Fungi</taxon>
        <taxon>Dikarya</taxon>
        <taxon>Ascomycota</taxon>
        <taxon>Pezizomycotina</taxon>
        <taxon>Dothideomycetes</taxon>
        <taxon>Dothideomycetidae</taxon>
        <taxon>Mycosphaerellales</taxon>
        <taxon>Teratosphaeriaceae</taxon>
        <taxon>Elasticomyces</taxon>
    </lineage>
</organism>
<dbReference type="GO" id="GO:0009228">
    <property type="term" value="P:thiamine biosynthetic process"/>
    <property type="evidence" value="ECO:0007669"/>
    <property type="project" value="UniProtKB-UniRule"/>
</dbReference>
<proteinExistence type="inferred from homology"/>